<dbReference type="PIRSF" id="PIRSF005902">
    <property type="entry name" value="DNase_TatD"/>
    <property type="match status" value="1"/>
</dbReference>
<dbReference type="CDD" id="cd01310">
    <property type="entry name" value="TatD_DNAse"/>
    <property type="match status" value="1"/>
</dbReference>
<protein>
    <submittedName>
        <fullName evidence="2">Uncharacterized deoxyribonuclease YjjV</fullName>
        <ecNumber evidence="2">3.1.21.-</ecNumber>
    </submittedName>
</protein>
<dbReference type="PANTHER" id="PTHR46124:SF2">
    <property type="entry name" value="D-AMINOACYL-TRNA DEACYLASE"/>
    <property type="match status" value="1"/>
</dbReference>
<dbReference type="PANTHER" id="PTHR46124">
    <property type="entry name" value="D-AMINOACYL-TRNA DEACYLASE"/>
    <property type="match status" value="1"/>
</dbReference>
<dbReference type="EC" id="3.1.21.-" evidence="2"/>
<dbReference type="STRING" id="1123265.GCA_000686625_03626"/>
<evidence type="ECO:0000313" key="2">
    <source>
        <dbReference type="EMBL" id="VTR51854.1"/>
    </source>
</evidence>
<feature type="binding site" evidence="1">
    <location>
        <position position="180"/>
    </location>
    <ligand>
        <name>a divalent metal cation</name>
        <dbReference type="ChEBI" id="CHEBI:60240"/>
        <label>1</label>
    </ligand>
</feature>
<keyword evidence="2" id="KW-0378">Hydrolase</keyword>
<dbReference type="EMBL" id="LR590484">
    <property type="protein sequence ID" value="VTR51854.1"/>
    <property type="molecule type" value="Genomic_DNA"/>
</dbReference>
<feature type="binding site" evidence="1">
    <location>
        <position position="109"/>
    </location>
    <ligand>
        <name>a divalent metal cation</name>
        <dbReference type="ChEBI" id="CHEBI:60240"/>
        <label>2</label>
    </ligand>
</feature>
<dbReference type="KEGG" id="stha:NCTC11429_04442"/>
<keyword evidence="1" id="KW-0479">Metal-binding</keyword>
<name>A0A4U9W1Q5_9SPHI</name>
<feature type="binding site" evidence="1">
    <location>
        <position position="133"/>
    </location>
    <ligand>
        <name>a divalent metal cation</name>
        <dbReference type="ChEBI" id="CHEBI:60240"/>
        <label>2</label>
    </ligand>
</feature>
<feature type="binding site" evidence="1">
    <location>
        <position position="74"/>
    </location>
    <ligand>
        <name>a divalent metal cation</name>
        <dbReference type="ChEBI" id="CHEBI:60240"/>
        <label>1</label>
    </ligand>
</feature>
<dbReference type="InterPro" id="IPR001130">
    <property type="entry name" value="TatD-like"/>
</dbReference>
<dbReference type="AlphaFoldDB" id="A0A4U9W1Q5"/>
<gene>
    <name evidence="2" type="primary">yjjV</name>
    <name evidence="2" type="ORF">NCTC11429_04442</name>
</gene>
<proteinExistence type="predicted"/>
<organism evidence="2 3">
    <name type="scientific">Sphingobacterium thalpophilum</name>
    <dbReference type="NCBI Taxonomy" id="259"/>
    <lineage>
        <taxon>Bacteria</taxon>
        <taxon>Pseudomonadati</taxon>
        <taxon>Bacteroidota</taxon>
        <taxon>Sphingobacteriia</taxon>
        <taxon>Sphingobacteriales</taxon>
        <taxon>Sphingobacteriaceae</taxon>
        <taxon>Sphingobacterium</taxon>
    </lineage>
</organism>
<dbReference type="Proteomes" id="UP000308196">
    <property type="component" value="Chromosome"/>
</dbReference>
<dbReference type="InterPro" id="IPR032466">
    <property type="entry name" value="Metal_Hydrolase"/>
</dbReference>
<dbReference type="Pfam" id="PF01026">
    <property type="entry name" value="TatD_DNase"/>
    <property type="match status" value="1"/>
</dbReference>
<dbReference type="SUPFAM" id="SSF51556">
    <property type="entry name" value="Metallo-dependent hydrolases"/>
    <property type="match status" value="1"/>
</dbReference>
<dbReference type="GeneID" id="78465025"/>
<dbReference type="Gene3D" id="3.20.20.140">
    <property type="entry name" value="Metal-dependent hydrolases"/>
    <property type="match status" value="1"/>
</dbReference>
<reference evidence="2 3" key="1">
    <citation type="submission" date="2019-05" db="EMBL/GenBank/DDBJ databases">
        <authorList>
            <consortium name="Pathogen Informatics"/>
        </authorList>
    </citation>
    <scope>NUCLEOTIDE SEQUENCE [LARGE SCALE GENOMIC DNA]</scope>
    <source>
        <strain evidence="2 3">NCTC11429</strain>
    </source>
</reference>
<accession>A0A4U9W1Q5</accession>
<evidence type="ECO:0000313" key="3">
    <source>
        <dbReference type="Proteomes" id="UP000308196"/>
    </source>
</evidence>
<dbReference type="GO" id="GO:0016788">
    <property type="term" value="F:hydrolase activity, acting on ester bonds"/>
    <property type="evidence" value="ECO:0007669"/>
    <property type="project" value="InterPro"/>
</dbReference>
<sequence>MQRPYIDIHTHQHYPMGDNAVISIQNIALNHHEILSGKPCSVGLHPWYVHDDSLSLLQHMQTILHQNNVMAVGECGLDKHVEVPFALQQYVFEEQIALAARFQKPLLIHCVRAFQEVVQTLDRTAFKQGVIFHGYRKNWTLAQQLLALGYYLSIGSHCLNGSQDQVLKNIPLTQLFLETDTSAAATVEAIYQYVATVRSIPLDALKEAIYRNYKTLFNK</sequence>
<dbReference type="GO" id="GO:0046872">
    <property type="term" value="F:metal ion binding"/>
    <property type="evidence" value="ECO:0007669"/>
    <property type="project" value="UniProtKB-KW"/>
</dbReference>
<dbReference type="RefSeq" id="WP_028070354.1">
    <property type="nucleotide sequence ID" value="NZ_LR590484.1"/>
</dbReference>
<evidence type="ECO:0000256" key="1">
    <source>
        <dbReference type="PIRSR" id="PIRSR005902-1"/>
    </source>
</evidence>